<dbReference type="STRING" id="83449.BON30_47055"/>
<keyword evidence="1" id="KW-0812">Transmembrane</keyword>
<feature type="transmembrane region" description="Helical" evidence="1">
    <location>
        <begin position="137"/>
        <end position="156"/>
    </location>
</feature>
<dbReference type="EMBL" id="MPIN01000028">
    <property type="protein sequence ID" value="OJH33782.1"/>
    <property type="molecule type" value="Genomic_DNA"/>
</dbReference>
<dbReference type="Proteomes" id="UP000182229">
    <property type="component" value="Unassembled WGS sequence"/>
</dbReference>
<feature type="transmembrane region" description="Helical" evidence="1">
    <location>
        <begin position="162"/>
        <end position="183"/>
    </location>
</feature>
<protein>
    <recommendedName>
        <fullName evidence="2">CAAX prenyl protease 2/Lysostaphin resistance protein A-like domain-containing protein</fullName>
    </recommendedName>
</protein>
<comment type="caution">
    <text evidence="3">The sequence shown here is derived from an EMBL/GenBank/DDBJ whole genome shotgun (WGS) entry which is preliminary data.</text>
</comment>
<evidence type="ECO:0000256" key="1">
    <source>
        <dbReference type="SAM" id="Phobius"/>
    </source>
</evidence>
<feature type="transmembrane region" description="Helical" evidence="1">
    <location>
        <begin position="37"/>
        <end position="54"/>
    </location>
</feature>
<dbReference type="OrthoDB" id="5506556at2"/>
<name>A0A1L9AUW5_9BACT</name>
<reference evidence="3 4" key="2">
    <citation type="submission" date="2016-12" db="EMBL/GenBank/DDBJ databases">
        <title>Draft Genome Sequence of Cystobacter ferrugineus Strain Cbfe23.</title>
        <authorList>
            <person name="Akbar S."/>
            <person name="Dowd S.E."/>
            <person name="Stevens D.C."/>
        </authorList>
    </citation>
    <scope>NUCLEOTIDE SEQUENCE [LARGE SCALE GENOMIC DNA]</scope>
    <source>
        <strain evidence="3 4">Cbfe23</strain>
    </source>
</reference>
<dbReference type="InterPro" id="IPR003675">
    <property type="entry name" value="Rce1/LyrA-like_dom"/>
</dbReference>
<feature type="transmembrane region" description="Helical" evidence="1">
    <location>
        <begin position="195"/>
        <end position="220"/>
    </location>
</feature>
<dbReference type="PANTHER" id="PTHR39430">
    <property type="entry name" value="MEMBRANE-ASSOCIATED PROTEASE-RELATED"/>
    <property type="match status" value="1"/>
</dbReference>
<dbReference type="AlphaFoldDB" id="A0A1L9AUW5"/>
<organism evidence="3 4">
    <name type="scientific">Cystobacter ferrugineus</name>
    <dbReference type="NCBI Taxonomy" id="83449"/>
    <lineage>
        <taxon>Bacteria</taxon>
        <taxon>Pseudomonadati</taxon>
        <taxon>Myxococcota</taxon>
        <taxon>Myxococcia</taxon>
        <taxon>Myxococcales</taxon>
        <taxon>Cystobacterineae</taxon>
        <taxon>Archangiaceae</taxon>
        <taxon>Cystobacter</taxon>
    </lineage>
</organism>
<dbReference type="Pfam" id="PF02517">
    <property type="entry name" value="Rce1-like"/>
    <property type="match status" value="1"/>
</dbReference>
<reference evidence="4" key="1">
    <citation type="submission" date="2016-11" db="EMBL/GenBank/DDBJ databases">
        <authorList>
            <person name="Shukria A."/>
            <person name="Stevens D.C."/>
        </authorList>
    </citation>
    <scope>NUCLEOTIDE SEQUENCE [LARGE SCALE GENOMIC DNA]</scope>
    <source>
        <strain evidence="4">Cbfe23</strain>
    </source>
</reference>
<feature type="transmembrane region" description="Helical" evidence="1">
    <location>
        <begin position="105"/>
        <end position="125"/>
    </location>
</feature>
<proteinExistence type="predicted"/>
<evidence type="ECO:0000313" key="4">
    <source>
        <dbReference type="Proteomes" id="UP000182229"/>
    </source>
</evidence>
<evidence type="ECO:0000313" key="3">
    <source>
        <dbReference type="EMBL" id="OJH33782.1"/>
    </source>
</evidence>
<dbReference type="PANTHER" id="PTHR39430:SF1">
    <property type="entry name" value="PROTEASE"/>
    <property type="match status" value="1"/>
</dbReference>
<evidence type="ECO:0000259" key="2">
    <source>
        <dbReference type="Pfam" id="PF02517"/>
    </source>
</evidence>
<sequence>MMGWMFFLFFLLCACQGLCVAFARPVFAGGGDGRDLFWVLVFSALGLGLYAGAVRLGEKRWPGELAPRFAARELLLGLLMGAGMFGLVMAVLVGLGFYQLEGPRLASPVGAVAQAITSGVMEELLFRAVLLRLLTRAFGLGWALGLSAALFGLLHMNNPNATLMAALAIAVEAGPLLAAFYLLTGRLWMSIGVHAAWNFTQAFVFGASVSGVVTHRSLFVGSPRAGVSEALSGGVFGPEASLPAMVIGAGVAVVVFIAAHRKATARALELHGA</sequence>
<dbReference type="GO" id="GO:0080120">
    <property type="term" value="P:CAAX-box protein maturation"/>
    <property type="evidence" value="ECO:0007669"/>
    <property type="project" value="UniProtKB-ARBA"/>
</dbReference>
<gene>
    <name evidence="3" type="ORF">BON30_47055</name>
</gene>
<keyword evidence="1" id="KW-1133">Transmembrane helix</keyword>
<feature type="transmembrane region" description="Helical" evidence="1">
    <location>
        <begin position="240"/>
        <end position="259"/>
    </location>
</feature>
<accession>A0A1L9AUW5</accession>
<keyword evidence="1" id="KW-0472">Membrane</keyword>
<keyword evidence="4" id="KW-1185">Reference proteome</keyword>
<feature type="transmembrane region" description="Helical" evidence="1">
    <location>
        <begin position="74"/>
        <end position="99"/>
    </location>
</feature>
<dbReference type="GO" id="GO:0004175">
    <property type="term" value="F:endopeptidase activity"/>
    <property type="evidence" value="ECO:0007669"/>
    <property type="project" value="UniProtKB-ARBA"/>
</dbReference>
<feature type="domain" description="CAAX prenyl protease 2/Lysostaphin resistance protein A-like" evidence="2">
    <location>
        <begin position="109"/>
        <end position="199"/>
    </location>
</feature>